<proteinExistence type="inferred from homology"/>
<dbReference type="PANTHER" id="PTHR48069">
    <property type="entry name" value="DIHYDROFOLATE REDUCTASE"/>
    <property type="match status" value="1"/>
</dbReference>
<reference evidence="10" key="2">
    <citation type="submission" date="2021-04" db="EMBL/GenBank/DDBJ databases">
        <authorList>
            <person name="Gilroy R."/>
        </authorList>
    </citation>
    <scope>NUCLEOTIDE SEQUENCE</scope>
    <source>
        <strain evidence="10">MalCec1-1739</strain>
    </source>
</reference>
<comment type="pathway">
    <text evidence="1 8">Cofactor biosynthesis; tetrahydrofolate biosynthesis; 5,6,7,8-tetrahydrofolate from 7,8-dihydrofolate: step 1/1.</text>
</comment>
<gene>
    <name evidence="10" type="ORF">IAA93_02075</name>
</gene>
<comment type="catalytic activity">
    <reaction evidence="8">
        <text>(6S)-5,6,7,8-tetrahydrofolate + NADP(+) = 7,8-dihydrofolate + NADPH + H(+)</text>
        <dbReference type="Rhea" id="RHEA:15009"/>
        <dbReference type="ChEBI" id="CHEBI:15378"/>
        <dbReference type="ChEBI" id="CHEBI:57451"/>
        <dbReference type="ChEBI" id="CHEBI:57453"/>
        <dbReference type="ChEBI" id="CHEBI:57783"/>
        <dbReference type="ChEBI" id="CHEBI:58349"/>
        <dbReference type="EC" id="1.5.1.3"/>
    </reaction>
</comment>
<evidence type="ECO:0000256" key="5">
    <source>
        <dbReference type="ARBA" id="ARBA00022857"/>
    </source>
</evidence>
<evidence type="ECO:0000256" key="2">
    <source>
        <dbReference type="ARBA" id="ARBA00009539"/>
    </source>
</evidence>
<keyword evidence="4 8" id="KW-0554">One-carbon metabolism</keyword>
<dbReference type="GO" id="GO:0050661">
    <property type="term" value="F:NADP binding"/>
    <property type="evidence" value="ECO:0007669"/>
    <property type="project" value="InterPro"/>
</dbReference>
<keyword evidence="6 8" id="KW-0560">Oxidoreductase</keyword>
<evidence type="ECO:0000256" key="1">
    <source>
        <dbReference type="ARBA" id="ARBA00004903"/>
    </source>
</evidence>
<comment type="function">
    <text evidence="7 8">Key enzyme in folate metabolism. Catalyzes an essential reaction for de novo glycine and purine synthesis, and for DNA precursor synthesis.</text>
</comment>
<dbReference type="Proteomes" id="UP000787625">
    <property type="component" value="Unassembled WGS sequence"/>
</dbReference>
<dbReference type="GO" id="GO:0046452">
    <property type="term" value="P:dihydrofolate metabolic process"/>
    <property type="evidence" value="ECO:0007669"/>
    <property type="project" value="TreeGrafter"/>
</dbReference>
<dbReference type="InterPro" id="IPR012259">
    <property type="entry name" value="DHFR"/>
</dbReference>
<dbReference type="GO" id="GO:0006730">
    <property type="term" value="P:one-carbon metabolic process"/>
    <property type="evidence" value="ECO:0007669"/>
    <property type="project" value="UniProtKB-KW"/>
</dbReference>
<dbReference type="EC" id="1.5.1.3" evidence="3 8"/>
<dbReference type="AlphaFoldDB" id="A0A9D2UHE3"/>
<dbReference type="InterPro" id="IPR001796">
    <property type="entry name" value="DHFR_dom"/>
</dbReference>
<accession>A0A9D2UHE3</accession>
<evidence type="ECO:0000256" key="7">
    <source>
        <dbReference type="ARBA" id="ARBA00025067"/>
    </source>
</evidence>
<organism evidence="10 11">
    <name type="scientific">Candidatus Avibacteroides avistercoris</name>
    <dbReference type="NCBI Taxonomy" id="2840690"/>
    <lineage>
        <taxon>Bacteria</taxon>
        <taxon>Pseudomonadati</taxon>
        <taxon>Bacteroidota</taxon>
        <taxon>Bacteroidia</taxon>
        <taxon>Bacteroidales</taxon>
        <taxon>Bacteroidaceae</taxon>
        <taxon>Bacteroidaceae incertae sedis</taxon>
        <taxon>Candidatus Avibacteroides</taxon>
    </lineage>
</organism>
<evidence type="ECO:0000256" key="8">
    <source>
        <dbReference type="PIRNR" id="PIRNR000194"/>
    </source>
</evidence>
<dbReference type="PIRSF" id="PIRSF000194">
    <property type="entry name" value="DHFR"/>
    <property type="match status" value="1"/>
</dbReference>
<keyword evidence="5 8" id="KW-0521">NADP</keyword>
<dbReference type="GO" id="GO:0005829">
    <property type="term" value="C:cytosol"/>
    <property type="evidence" value="ECO:0007669"/>
    <property type="project" value="TreeGrafter"/>
</dbReference>
<evidence type="ECO:0000259" key="9">
    <source>
        <dbReference type="PROSITE" id="PS51330"/>
    </source>
</evidence>
<dbReference type="Pfam" id="PF00186">
    <property type="entry name" value="DHFR_1"/>
    <property type="match status" value="1"/>
</dbReference>
<evidence type="ECO:0000313" key="10">
    <source>
        <dbReference type="EMBL" id="HJD52502.1"/>
    </source>
</evidence>
<dbReference type="PROSITE" id="PS51330">
    <property type="entry name" value="DHFR_2"/>
    <property type="match status" value="1"/>
</dbReference>
<dbReference type="PANTHER" id="PTHR48069:SF3">
    <property type="entry name" value="DIHYDROFOLATE REDUCTASE"/>
    <property type="match status" value="1"/>
</dbReference>
<protein>
    <recommendedName>
        <fullName evidence="3 8">Dihydrofolate reductase</fullName>
        <ecNumber evidence="3 8">1.5.1.3</ecNumber>
    </recommendedName>
</protein>
<evidence type="ECO:0000256" key="6">
    <source>
        <dbReference type="ARBA" id="ARBA00023002"/>
    </source>
</evidence>
<comment type="caution">
    <text evidence="10">The sequence shown here is derived from an EMBL/GenBank/DDBJ whole genome shotgun (WGS) entry which is preliminary data.</text>
</comment>
<dbReference type="SUPFAM" id="SSF53597">
    <property type="entry name" value="Dihydrofolate reductase-like"/>
    <property type="match status" value="1"/>
</dbReference>
<sequence length="169" mass="18803">MKAQVIIIVAYTADRAIGRDNGLICRVSADMQRFKRLTMGNIIIMGRNTFESLPKGALPGRLNVVLSTTRDDFDGAVTFKSLDDALNAFADDGRDIYIIGGGSVYRQALPLADRICATEILCDAVEADTFFPMTDASEWEATDIGPVTRDDKSGVEYRFVDYVRRRHDR</sequence>
<dbReference type="InterPro" id="IPR024072">
    <property type="entry name" value="DHFR-like_dom_sf"/>
</dbReference>
<name>A0A9D2UHE3_9BACT</name>
<dbReference type="GO" id="GO:0046655">
    <property type="term" value="P:folic acid metabolic process"/>
    <property type="evidence" value="ECO:0007669"/>
    <property type="project" value="TreeGrafter"/>
</dbReference>
<evidence type="ECO:0000313" key="11">
    <source>
        <dbReference type="Proteomes" id="UP000787625"/>
    </source>
</evidence>
<comment type="similarity">
    <text evidence="2 8">Belongs to the dihydrofolate reductase family.</text>
</comment>
<dbReference type="CDD" id="cd00209">
    <property type="entry name" value="DHFR"/>
    <property type="match status" value="1"/>
</dbReference>
<dbReference type="Gene3D" id="3.40.430.10">
    <property type="entry name" value="Dihydrofolate Reductase, subunit A"/>
    <property type="match status" value="1"/>
</dbReference>
<evidence type="ECO:0000256" key="3">
    <source>
        <dbReference type="ARBA" id="ARBA00012856"/>
    </source>
</evidence>
<dbReference type="EMBL" id="DWUP01000040">
    <property type="protein sequence ID" value="HJD52502.1"/>
    <property type="molecule type" value="Genomic_DNA"/>
</dbReference>
<dbReference type="PRINTS" id="PR00070">
    <property type="entry name" value="DHFR"/>
</dbReference>
<reference evidence="10" key="1">
    <citation type="journal article" date="2021" name="PeerJ">
        <title>Extensive microbial diversity within the chicken gut microbiome revealed by metagenomics and culture.</title>
        <authorList>
            <person name="Gilroy R."/>
            <person name="Ravi A."/>
            <person name="Getino M."/>
            <person name="Pursley I."/>
            <person name="Horton D.L."/>
            <person name="Alikhan N.F."/>
            <person name="Baker D."/>
            <person name="Gharbi K."/>
            <person name="Hall N."/>
            <person name="Watson M."/>
            <person name="Adriaenssens E.M."/>
            <person name="Foster-Nyarko E."/>
            <person name="Jarju S."/>
            <person name="Secka A."/>
            <person name="Antonio M."/>
            <person name="Oren A."/>
            <person name="Chaudhuri R.R."/>
            <person name="La Ragione R."/>
            <person name="Hildebrand F."/>
            <person name="Pallen M.J."/>
        </authorList>
    </citation>
    <scope>NUCLEOTIDE SEQUENCE</scope>
    <source>
        <strain evidence="10">MalCec1-1739</strain>
    </source>
</reference>
<evidence type="ECO:0000256" key="4">
    <source>
        <dbReference type="ARBA" id="ARBA00022563"/>
    </source>
</evidence>
<feature type="domain" description="DHFR" evidence="9">
    <location>
        <begin position="4"/>
        <end position="164"/>
    </location>
</feature>
<dbReference type="GO" id="GO:0046654">
    <property type="term" value="P:tetrahydrofolate biosynthetic process"/>
    <property type="evidence" value="ECO:0007669"/>
    <property type="project" value="InterPro"/>
</dbReference>
<dbReference type="GO" id="GO:0004146">
    <property type="term" value="F:dihydrofolate reductase activity"/>
    <property type="evidence" value="ECO:0007669"/>
    <property type="project" value="UniProtKB-EC"/>
</dbReference>